<accession>A0AAV2RCR6</accession>
<protein>
    <submittedName>
        <fullName evidence="2">Uncharacterized protein</fullName>
    </submittedName>
</protein>
<dbReference type="Proteomes" id="UP001497623">
    <property type="component" value="Unassembled WGS sequence"/>
</dbReference>
<keyword evidence="3" id="KW-1185">Reference proteome</keyword>
<dbReference type="AlphaFoldDB" id="A0AAV2RCR6"/>
<feature type="region of interest" description="Disordered" evidence="1">
    <location>
        <begin position="31"/>
        <end position="76"/>
    </location>
</feature>
<dbReference type="EMBL" id="CAXKWB010021036">
    <property type="protein sequence ID" value="CAL4122940.1"/>
    <property type="molecule type" value="Genomic_DNA"/>
</dbReference>
<reference evidence="2 3" key="1">
    <citation type="submission" date="2024-05" db="EMBL/GenBank/DDBJ databases">
        <authorList>
            <person name="Wallberg A."/>
        </authorList>
    </citation>
    <scope>NUCLEOTIDE SEQUENCE [LARGE SCALE GENOMIC DNA]</scope>
</reference>
<proteinExistence type="predicted"/>
<organism evidence="2 3">
    <name type="scientific">Meganyctiphanes norvegica</name>
    <name type="common">Northern krill</name>
    <name type="synonym">Thysanopoda norvegica</name>
    <dbReference type="NCBI Taxonomy" id="48144"/>
    <lineage>
        <taxon>Eukaryota</taxon>
        <taxon>Metazoa</taxon>
        <taxon>Ecdysozoa</taxon>
        <taxon>Arthropoda</taxon>
        <taxon>Crustacea</taxon>
        <taxon>Multicrustacea</taxon>
        <taxon>Malacostraca</taxon>
        <taxon>Eumalacostraca</taxon>
        <taxon>Eucarida</taxon>
        <taxon>Euphausiacea</taxon>
        <taxon>Euphausiidae</taxon>
        <taxon>Meganyctiphanes</taxon>
    </lineage>
</organism>
<gene>
    <name evidence="2" type="ORF">MNOR_LOCUS23649</name>
</gene>
<sequence length="196" mass="21719">MTNRTQLHLPAMTNRLQLHRPAMTKRLQLHHPAMTNPPTTTPPSDDKTPTTTPTSDDKPPTTTPPSDDKTPTTTPPSDYTCGSGVYIGKNCNEWCKLADQTSKGCTVFTCCDPPPKMMCPMCKKCPKCQKCPKLECPEDRRNRGSCMSAMPNMTMTVDMNHPMRCYNNCNCDPGYWCCYDACLGQTCKKPVPATCG</sequence>
<name>A0AAV2RCR6_MEGNR</name>
<evidence type="ECO:0000313" key="2">
    <source>
        <dbReference type="EMBL" id="CAL4122940.1"/>
    </source>
</evidence>
<evidence type="ECO:0000313" key="3">
    <source>
        <dbReference type="Proteomes" id="UP001497623"/>
    </source>
</evidence>
<evidence type="ECO:0000256" key="1">
    <source>
        <dbReference type="SAM" id="MobiDB-lite"/>
    </source>
</evidence>
<comment type="caution">
    <text evidence="2">The sequence shown here is derived from an EMBL/GenBank/DDBJ whole genome shotgun (WGS) entry which is preliminary data.</text>
</comment>